<gene>
    <name evidence="2" type="ORF">C1Y40_05388</name>
</gene>
<feature type="region of interest" description="Disordered" evidence="1">
    <location>
        <begin position="127"/>
        <end position="153"/>
    </location>
</feature>
<sequence>MTSSAQPLLTPRTSGSAPARLATIGVPLAIASTAGSEKPSYSEGMQAISADANRLASSASDRPAEMCTISEMPSSAMSFSVGPLGSNLATSCSSTSRSTRSFATAASRWAMPLSGTSALAMAKMRPRTRGCGDGLNKSVSTPSGTTRSCSGRTPKSAAISLAEVLDTVNRSGMSRATRFCISEKPYQRCTNGLRHHRAAARSSTRSRVMG</sequence>
<protein>
    <submittedName>
        <fullName evidence="2">Uncharacterized protein</fullName>
    </submittedName>
</protein>
<evidence type="ECO:0000256" key="1">
    <source>
        <dbReference type="SAM" id="MobiDB-lite"/>
    </source>
</evidence>
<organism evidence="2 3">
    <name type="scientific">Mycobacterium talmoniae</name>
    <dbReference type="NCBI Taxonomy" id="1858794"/>
    <lineage>
        <taxon>Bacteria</taxon>
        <taxon>Bacillati</taxon>
        <taxon>Actinomycetota</taxon>
        <taxon>Actinomycetes</taxon>
        <taxon>Mycobacteriales</taxon>
        <taxon>Mycobacteriaceae</taxon>
        <taxon>Mycobacterium</taxon>
    </lineage>
</organism>
<feature type="compositionally biased region" description="Polar residues" evidence="1">
    <location>
        <begin position="137"/>
        <end position="153"/>
    </location>
</feature>
<accession>A0A2S8BCS6</accession>
<dbReference type="EMBL" id="PPEA01000800">
    <property type="protein sequence ID" value="PQM44451.1"/>
    <property type="molecule type" value="Genomic_DNA"/>
</dbReference>
<reference evidence="2 3" key="1">
    <citation type="journal article" date="2017" name="Int. J. Syst. Evol. Microbiol.">
        <title>Mycobacterium talmoniae sp. nov., a slowly growing mycobacterium isolated from human respiratory samples.</title>
        <authorList>
            <person name="Davidson R.M."/>
            <person name="DeGroote M.A."/>
            <person name="Marola J.L."/>
            <person name="Buss S."/>
            <person name="Jones V."/>
            <person name="McNeil M.R."/>
            <person name="Freifeld A.G."/>
            <person name="Elaine Epperson L."/>
            <person name="Hasan N.A."/>
            <person name="Jackson M."/>
            <person name="Iwen P.C."/>
            <person name="Salfinger M."/>
            <person name="Strong M."/>
        </authorList>
    </citation>
    <scope>NUCLEOTIDE SEQUENCE [LARGE SCALE GENOMIC DNA]</scope>
    <source>
        <strain evidence="2 3">ATCC BAA-2683</strain>
    </source>
</reference>
<name>A0A2S8BCS6_9MYCO</name>
<evidence type="ECO:0000313" key="2">
    <source>
        <dbReference type="EMBL" id="PQM44451.1"/>
    </source>
</evidence>
<proteinExistence type="predicted"/>
<comment type="caution">
    <text evidence="2">The sequence shown here is derived from an EMBL/GenBank/DDBJ whole genome shotgun (WGS) entry which is preliminary data.</text>
</comment>
<dbReference type="AlphaFoldDB" id="A0A2S8BCS6"/>
<dbReference type="Proteomes" id="UP000238296">
    <property type="component" value="Unassembled WGS sequence"/>
</dbReference>
<evidence type="ECO:0000313" key="3">
    <source>
        <dbReference type="Proteomes" id="UP000238296"/>
    </source>
</evidence>